<keyword evidence="2" id="KW-1185">Reference proteome</keyword>
<dbReference type="RefSeq" id="WP_131328248.1">
    <property type="nucleotide sequence ID" value="NZ_CP044016.1"/>
</dbReference>
<sequence length="89" mass="10238">MSTFEAEVSSIVNRAYKASETFNCNGENGVLPLFLNLDSSFLTSQLRTMRRITTQSPKKRSVQRNQKQQMHWQIAKANQQYACKPRNPS</sequence>
<gene>
    <name evidence="1" type="ORF">E0W69_001415</name>
</gene>
<name>A0A5P2G775_9BACT</name>
<evidence type="ECO:0000313" key="2">
    <source>
        <dbReference type="Proteomes" id="UP000292424"/>
    </source>
</evidence>
<evidence type="ECO:0000313" key="1">
    <source>
        <dbReference type="EMBL" id="QES87371.1"/>
    </source>
</evidence>
<reference evidence="1 2" key="1">
    <citation type="submission" date="2019-09" db="EMBL/GenBank/DDBJ databases">
        <title>Complete genome sequence of Arachidicoccus sp. B3-10 isolated from apple orchard soil.</title>
        <authorList>
            <person name="Kim H.S."/>
            <person name="Han K.-I."/>
            <person name="Suh M.K."/>
            <person name="Lee K.C."/>
            <person name="Eom M.K."/>
            <person name="Kim J.-S."/>
            <person name="Kang S.W."/>
            <person name="Sin Y."/>
            <person name="Lee J.-S."/>
        </authorList>
    </citation>
    <scope>NUCLEOTIDE SEQUENCE [LARGE SCALE GENOMIC DNA]</scope>
    <source>
        <strain evidence="1 2">B3-10</strain>
    </source>
</reference>
<dbReference type="AlphaFoldDB" id="A0A5P2G775"/>
<dbReference type="KEGG" id="arac:E0W69_001415"/>
<organism evidence="1 2">
    <name type="scientific">Rhizosphaericola mali</name>
    <dbReference type="NCBI Taxonomy" id="2545455"/>
    <lineage>
        <taxon>Bacteria</taxon>
        <taxon>Pseudomonadati</taxon>
        <taxon>Bacteroidota</taxon>
        <taxon>Chitinophagia</taxon>
        <taxon>Chitinophagales</taxon>
        <taxon>Chitinophagaceae</taxon>
        <taxon>Rhizosphaericola</taxon>
    </lineage>
</organism>
<proteinExistence type="predicted"/>
<accession>A0A5P2G775</accession>
<protein>
    <submittedName>
        <fullName evidence="1">Uncharacterized protein</fullName>
    </submittedName>
</protein>
<dbReference type="EMBL" id="CP044016">
    <property type="protein sequence ID" value="QES87371.1"/>
    <property type="molecule type" value="Genomic_DNA"/>
</dbReference>
<dbReference type="Proteomes" id="UP000292424">
    <property type="component" value="Chromosome"/>
</dbReference>